<name>A0A0J1IM59_NIACI</name>
<evidence type="ECO:0000313" key="2">
    <source>
        <dbReference type="EMBL" id="KLV27057.1"/>
    </source>
</evidence>
<keyword evidence="3" id="KW-1185">Reference proteome</keyword>
<dbReference type="AlphaFoldDB" id="A0A0J1IM59"/>
<keyword evidence="1" id="KW-1133">Transmembrane helix</keyword>
<keyword evidence="1" id="KW-0812">Transmembrane</keyword>
<evidence type="ECO:0008006" key="4">
    <source>
        <dbReference type="Google" id="ProtNLM"/>
    </source>
</evidence>
<sequence>MKAEIGGWSGKVYDVCQWITRLAYINLLWIIFSAMGLFIGGLFPSTVAMMTIIRKWLQKETDIPVLHTYWQTFKQEFGKANKLGAVVFAFIMFLYIDWKIIASLKGSINVGLIGMLVGGVFLFLLTLLYLFPVYVHYELKLFQYFKVAFLLACTHPLHTLSMIIGVFTMLFLGVVFSGAGLLFIGSGLATILLYFSNTIFTKMAEIRITKLQEGRFQS</sequence>
<evidence type="ECO:0000256" key="1">
    <source>
        <dbReference type="SAM" id="Phobius"/>
    </source>
</evidence>
<organism evidence="2 3">
    <name type="scientific">Niallia circulans</name>
    <name type="common">Bacillus circulans</name>
    <dbReference type="NCBI Taxonomy" id="1397"/>
    <lineage>
        <taxon>Bacteria</taxon>
        <taxon>Bacillati</taxon>
        <taxon>Bacillota</taxon>
        <taxon>Bacilli</taxon>
        <taxon>Bacillales</taxon>
        <taxon>Bacillaceae</taxon>
        <taxon>Niallia</taxon>
    </lineage>
</organism>
<dbReference type="OrthoDB" id="2182676at2"/>
<dbReference type="InterPro" id="IPR006938">
    <property type="entry name" value="DUF624"/>
</dbReference>
<keyword evidence="1" id="KW-0472">Membrane</keyword>
<protein>
    <recommendedName>
        <fullName evidence="4">DUF624 domain-containing protein</fullName>
    </recommendedName>
</protein>
<feature type="transmembrane region" description="Helical" evidence="1">
    <location>
        <begin position="83"/>
        <end position="101"/>
    </location>
</feature>
<accession>A0A0J1IM59</accession>
<dbReference type="RefSeq" id="WP_047941598.1">
    <property type="nucleotide sequence ID" value="NZ_LDPH01000006.1"/>
</dbReference>
<dbReference type="Proteomes" id="UP000036045">
    <property type="component" value="Unassembled WGS sequence"/>
</dbReference>
<feature type="transmembrane region" description="Helical" evidence="1">
    <location>
        <begin position="147"/>
        <end position="172"/>
    </location>
</feature>
<feature type="transmembrane region" description="Helical" evidence="1">
    <location>
        <begin position="113"/>
        <end position="135"/>
    </location>
</feature>
<dbReference type="Pfam" id="PF04854">
    <property type="entry name" value="DUF624"/>
    <property type="match status" value="1"/>
</dbReference>
<comment type="caution">
    <text evidence="2">The sequence shown here is derived from an EMBL/GenBank/DDBJ whole genome shotgun (WGS) entry which is preliminary data.</text>
</comment>
<gene>
    <name evidence="2" type="ORF">ABW02_08835</name>
</gene>
<feature type="transmembrane region" description="Helical" evidence="1">
    <location>
        <begin position="178"/>
        <end position="200"/>
    </location>
</feature>
<proteinExistence type="predicted"/>
<dbReference type="PATRIC" id="fig|1397.4.peg.4947"/>
<evidence type="ECO:0000313" key="3">
    <source>
        <dbReference type="Proteomes" id="UP000036045"/>
    </source>
</evidence>
<feature type="transmembrane region" description="Helical" evidence="1">
    <location>
        <begin position="27"/>
        <end position="53"/>
    </location>
</feature>
<dbReference type="EMBL" id="LDPH01000006">
    <property type="protein sequence ID" value="KLV27057.1"/>
    <property type="molecule type" value="Genomic_DNA"/>
</dbReference>
<reference evidence="2 3" key="1">
    <citation type="submission" date="2015-05" db="EMBL/GenBank/DDBJ databases">
        <title>Whole genome sequence and identification of bacterial endophytes from Costus igneus.</title>
        <authorList>
            <person name="Lee Y.P."/>
            <person name="Gan H.M."/>
            <person name="Eng W."/>
            <person name="Wheatley M.S."/>
            <person name="Caraballo A."/>
            <person name="Polter S."/>
            <person name="Savka M.A."/>
            <person name="Hudson A.O."/>
        </authorList>
    </citation>
    <scope>NUCLEOTIDE SEQUENCE [LARGE SCALE GENOMIC DNA]</scope>
    <source>
        <strain evidence="2 3">RIT379</strain>
    </source>
</reference>